<dbReference type="GO" id="GO:0008190">
    <property type="term" value="F:eukaryotic initiation factor 4E binding"/>
    <property type="evidence" value="ECO:0007669"/>
    <property type="project" value="InterPro"/>
</dbReference>
<dbReference type="SUPFAM" id="SSF54791">
    <property type="entry name" value="Eukaryotic type KH-domain (KH-domain type I)"/>
    <property type="match status" value="1"/>
</dbReference>
<dbReference type="GO" id="GO:1901190">
    <property type="term" value="P:regulation of formation of translation initiation ternary complex"/>
    <property type="evidence" value="ECO:0007669"/>
    <property type="project" value="TreeGrafter"/>
</dbReference>
<dbReference type="OrthoDB" id="6357832at2759"/>
<evidence type="ECO:0000313" key="3">
    <source>
        <dbReference type="EMBL" id="KAG8238735.1"/>
    </source>
</evidence>
<comment type="caution">
    <text evidence="3">The sequence shown here is derived from an EMBL/GenBank/DDBJ whole genome shotgun (WGS) entry which is preliminary data.</text>
</comment>
<dbReference type="FunFam" id="3.30.1370.10:FF:000072">
    <property type="entry name" value="Uncharacterized protein, isoform A"/>
    <property type="match status" value="1"/>
</dbReference>
<feature type="non-terminal residue" evidence="3">
    <location>
        <position position="1"/>
    </location>
</feature>
<dbReference type="GO" id="GO:0003743">
    <property type="term" value="F:translation initiation factor activity"/>
    <property type="evidence" value="ECO:0007669"/>
    <property type="project" value="TreeGrafter"/>
</dbReference>
<dbReference type="CDD" id="cd22454">
    <property type="entry name" value="KH-I_Mextli_like"/>
    <property type="match status" value="1"/>
</dbReference>
<dbReference type="Proteomes" id="UP000792457">
    <property type="component" value="Unassembled WGS sequence"/>
</dbReference>
<dbReference type="GO" id="GO:0045727">
    <property type="term" value="P:positive regulation of translation"/>
    <property type="evidence" value="ECO:0007669"/>
    <property type="project" value="InterPro"/>
</dbReference>
<dbReference type="Gene3D" id="3.30.1370.10">
    <property type="entry name" value="K Homology domain, type 1"/>
    <property type="match status" value="1"/>
</dbReference>
<sequence>MFVVPDRNVLETVKVTHLGQNEAAQSAISGGITPTTPNPAVSTTSIGTANTNTPTQTILNQGEVVKPSGKYSNPTKIPNKNYYRDEVVIRNSDSGKVMGIKGRRVHMIEELSETIISFQRVHPGAKERLVQITGPNEDKIIHATQLIEETIRRNASPTRSELPDHGGDGGIIGGSAGSSINSSASEDNILRHDVSGAARRAALAHSYSTNDANIGEYKYTVSVGSETIKIIGTNFDLVW</sequence>
<dbReference type="PROSITE" id="PS50084">
    <property type="entry name" value="KH_TYPE_1"/>
    <property type="match status" value="1"/>
</dbReference>
<dbReference type="InterPro" id="IPR036612">
    <property type="entry name" value="KH_dom_type_1_sf"/>
</dbReference>
<dbReference type="AlphaFoldDB" id="A0A8K0KPQ6"/>
<dbReference type="InterPro" id="IPR004087">
    <property type="entry name" value="KH_dom"/>
</dbReference>
<keyword evidence="1" id="KW-0694">RNA-binding</keyword>
<evidence type="ECO:0000259" key="2">
    <source>
        <dbReference type="SMART" id="SM00322"/>
    </source>
</evidence>
<dbReference type="InterPro" id="IPR040160">
    <property type="entry name" value="Mxt"/>
</dbReference>
<dbReference type="PANTHER" id="PTHR20849:SF2">
    <property type="entry name" value="EUKARYOTIC TRANSLATION INITIATION FACTOR 4E-BINDING PROTEIN MEXTLI"/>
    <property type="match status" value="1"/>
</dbReference>
<proteinExistence type="predicted"/>
<dbReference type="Pfam" id="PF00013">
    <property type="entry name" value="KH_1"/>
    <property type="match status" value="1"/>
</dbReference>
<dbReference type="EMBL" id="KZ309424">
    <property type="protein sequence ID" value="KAG8238735.1"/>
    <property type="molecule type" value="Genomic_DNA"/>
</dbReference>
<dbReference type="GO" id="GO:0003723">
    <property type="term" value="F:RNA binding"/>
    <property type="evidence" value="ECO:0007669"/>
    <property type="project" value="UniProtKB-UniRule"/>
</dbReference>
<dbReference type="InterPro" id="IPR004088">
    <property type="entry name" value="KH_dom_type_1"/>
</dbReference>
<name>A0A8K0KPQ6_LADFU</name>
<organism evidence="3 4">
    <name type="scientific">Ladona fulva</name>
    <name type="common">Scarce chaser dragonfly</name>
    <name type="synonym">Libellula fulva</name>
    <dbReference type="NCBI Taxonomy" id="123851"/>
    <lineage>
        <taxon>Eukaryota</taxon>
        <taxon>Metazoa</taxon>
        <taxon>Ecdysozoa</taxon>
        <taxon>Arthropoda</taxon>
        <taxon>Hexapoda</taxon>
        <taxon>Insecta</taxon>
        <taxon>Pterygota</taxon>
        <taxon>Palaeoptera</taxon>
        <taxon>Odonata</taxon>
        <taxon>Epiprocta</taxon>
        <taxon>Anisoptera</taxon>
        <taxon>Libelluloidea</taxon>
        <taxon>Libellulidae</taxon>
        <taxon>Ladona</taxon>
    </lineage>
</organism>
<feature type="domain" description="K Homology" evidence="2">
    <location>
        <begin position="81"/>
        <end position="152"/>
    </location>
</feature>
<evidence type="ECO:0000256" key="1">
    <source>
        <dbReference type="PROSITE-ProRule" id="PRU00117"/>
    </source>
</evidence>
<reference evidence="3" key="2">
    <citation type="submission" date="2017-10" db="EMBL/GenBank/DDBJ databases">
        <title>Ladona fulva Genome sequencing and assembly.</title>
        <authorList>
            <person name="Murali S."/>
            <person name="Richards S."/>
            <person name="Bandaranaike D."/>
            <person name="Bellair M."/>
            <person name="Blankenburg K."/>
            <person name="Chao H."/>
            <person name="Dinh H."/>
            <person name="Doddapaneni H."/>
            <person name="Dugan-Rocha S."/>
            <person name="Elkadiri S."/>
            <person name="Gnanaolivu R."/>
            <person name="Hernandez B."/>
            <person name="Skinner E."/>
            <person name="Javaid M."/>
            <person name="Lee S."/>
            <person name="Li M."/>
            <person name="Ming W."/>
            <person name="Munidasa M."/>
            <person name="Muniz J."/>
            <person name="Nguyen L."/>
            <person name="Hughes D."/>
            <person name="Osuji N."/>
            <person name="Pu L.-L."/>
            <person name="Puazo M."/>
            <person name="Qu C."/>
            <person name="Quiroz J."/>
            <person name="Raj R."/>
            <person name="Weissenberger G."/>
            <person name="Xin Y."/>
            <person name="Zou X."/>
            <person name="Han Y."/>
            <person name="Worley K."/>
            <person name="Muzny D."/>
            <person name="Gibbs R."/>
        </authorList>
    </citation>
    <scope>NUCLEOTIDE SEQUENCE</scope>
    <source>
        <strain evidence="3">Sampled in the wild</strain>
    </source>
</reference>
<reference evidence="3" key="1">
    <citation type="submission" date="2013-04" db="EMBL/GenBank/DDBJ databases">
        <authorList>
            <person name="Qu J."/>
            <person name="Murali S.C."/>
            <person name="Bandaranaike D."/>
            <person name="Bellair M."/>
            <person name="Blankenburg K."/>
            <person name="Chao H."/>
            <person name="Dinh H."/>
            <person name="Doddapaneni H."/>
            <person name="Downs B."/>
            <person name="Dugan-Rocha S."/>
            <person name="Elkadiri S."/>
            <person name="Gnanaolivu R.D."/>
            <person name="Hernandez B."/>
            <person name="Javaid M."/>
            <person name="Jayaseelan J.C."/>
            <person name="Lee S."/>
            <person name="Li M."/>
            <person name="Ming W."/>
            <person name="Munidasa M."/>
            <person name="Muniz J."/>
            <person name="Nguyen L."/>
            <person name="Ongeri F."/>
            <person name="Osuji N."/>
            <person name="Pu L.-L."/>
            <person name="Puazo M."/>
            <person name="Qu C."/>
            <person name="Quiroz J."/>
            <person name="Raj R."/>
            <person name="Weissenberger G."/>
            <person name="Xin Y."/>
            <person name="Zou X."/>
            <person name="Han Y."/>
            <person name="Richards S."/>
            <person name="Worley K."/>
            <person name="Muzny D."/>
            <person name="Gibbs R."/>
        </authorList>
    </citation>
    <scope>NUCLEOTIDE SEQUENCE</scope>
    <source>
        <strain evidence="3">Sampled in the wild</strain>
    </source>
</reference>
<accession>A0A8K0KPQ6</accession>
<dbReference type="GO" id="GO:0005737">
    <property type="term" value="C:cytoplasm"/>
    <property type="evidence" value="ECO:0007669"/>
    <property type="project" value="TreeGrafter"/>
</dbReference>
<dbReference type="PANTHER" id="PTHR20849">
    <property type="entry name" value="EUKARYOTIC TRANSLATION INITIATION FACTOR 4E-BINDING PROTEIN MEXTLI"/>
    <property type="match status" value="1"/>
</dbReference>
<dbReference type="SMART" id="SM00322">
    <property type="entry name" value="KH"/>
    <property type="match status" value="1"/>
</dbReference>
<evidence type="ECO:0000313" key="4">
    <source>
        <dbReference type="Proteomes" id="UP000792457"/>
    </source>
</evidence>
<protein>
    <recommendedName>
        <fullName evidence="2">K Homology domain-containing protein</fullName>
    </recommendedName>
</protein>
<dbReference type="GO" id="GO:0034518">
    <property type="term" value="C:RNA cap binding complex"/>
    <property type="evidence" value="ECO:0007669"/>
    <property type="project" value="TreeGrafter"/>
</dbReference>
<keyword evidence="4" id="KW-1185">Reference proteome</keyword>
<gene>
    <name evidence="3" type="ORF">J437_LFUL018270</name>
</gene>